<dbReference type="PANTHER" id="PTHR11941:SF75">
    <property type="entry name" value="ENOYL-COA HYDRATASE_ISOMERASE FAMILY PROTEIN"/>
    <property type="match status" value="1"/>
</dbReference>
<dbReference type="RefSeq" id="WP_196419334.1">
    <property type="nucleotide sequence ID" value="NZ_JADQTO010000028.1"/>
</dbReference>
<dbReference type="InterPro" id="IPR001753">
    <property type="entry name" value="Enoyl-CoA_hydra/iso"/>
</dbReference>
<gene>
    <name evidence="2" type="ORF">I4J89_39550</name>
</gene>
<dbReference type="InterPro" id="IPR029045">
    <property type="entry name" value="ClpP/crotonase-like_dom_sf"/>
</dbReference>
<dbReference type="FunFam" id="3.90.226.10:FF:000049">
    <property type="entry name" value="Enoyl-CoA delta isomerase 3"/>
    <property type="match status" value="1"/>
</dbReference>
<dbReference type="PANTHER" id="PTHR11941">
    <property type="entry name" value="ENOYL-COA HYDRATASE-RELATED"/>
    <property type="match status" value="1"/>
</dbReference>
<dbReference type="AlphaFoldDB" id="A0A931CFB8"/>
<dbReference type="CDD" id="cd06558">
    <property type="entry name" value="crotonase-like"/>
    <property type="match status" value="1"/>
</dbReference>
<evidence type="ECO:0000313" key="2">
    <source>
        <dbReference type="EMBL" id="MBG0567559.1"/>
    </source>
</evidence>
<dbReference type="Pfam" id="PF00378">
    <property type="entry name" value="ECH_1"/>
    <property type="match status" value="1"/>
</dbReference>
<reference evidence="2" key="1">
    <citation type="submission" date="2020-11" db="EMBL/GenBank/DDBJ databases">
        <title>Isolation and identification of active actinomycetes.</title>
        <authorList>
            <person name="Sun X."/>
        </authorList>
    </citation>
    <scope>NUCLEOTIDE SEQUENCE</scope>
    <source>
        <strain evidence="2">NEAU-A11</strain>
    </source>
</reference>
<dbReference type="Gene3D" id="3.90.226.10">
    <property type="entry name" value="2-enoyl-CoA Hydratase, Chain A, domain 1"/>
    <property type="match status" value="1"/>
</dbReference>
<dbReference type="EMBL" id="JADQTO010000028">
    <property type="protein sequence ID" value="MBG0567559.1"/>
    <property type="molecule type" value="Genomic_DNA"/>
</dbReference>
<name>A0A931CFB8_9ACTN</name>
<sequence>MPTLDRHDDVYVLDLGDTENRFHPDQITALNTLLDEIEQATGPAALVTTATGKHYSLGLDLDWLGEHPDERIAYVKSVHDLLARLLALPMVTVAALQGHTFAGGAMFSLAHDLRVMRADRGFWCLPEADINLPFTPGMSALIQARLTPQAAHEAMVTARRYGAGEAAGLGIVDHAVPEDTVLSTAIELAQAQAGKAGHALRIIKTRLYPEVLEALALSEI</sequence>
<evidence type="ECO:0000256" key="1">
    <source>
        <dbReference type="ARBA" id="ARBA00023098"/>
    </source>
</evidence>
<keyword evidence="1" id="KW-0443">Lipid metabolism</keyword>
<dbReference type="Proteomes" id="UP000598146">
    <property type="component" value="Unassembled WGS sequence"/>
</dbReference>
<dbReference type="GO" id="GO:0006635">
    <property type="term" value="P:fatty acid beta-oxidation"/>
    <property type="evidence" value="ECO:0007669"/>
    <property type="project" value="TreeGrafter"/>
</dbReference>
<protein>
    <submittedName>
        <fullName evidence="2">Enoyl-CoA hydratase/isomerase family protein</fullName>
    </submittedName>
</protein>
<organism evidence="2 3">
    <name type="scientific">Actinoplanes aureus</name>
    <dbReference type="NCBI Taxonomy" id="2792083"/>
    <lineage>
        <taxon>Bacteria</taxon>
        <taxon>Bacillati</taxon>
        <taxon>Actinomycetota</taxon>
        <taxon>Actinomycetes</taxon>
        <taxon>Micromonosporales</taxon>
        <taxon>Micromonosporaceae</taxon>
        <taxon>Actinoplanes</taxon>
    </lineage>
</organism>
<evidence type="ECO:0000313" key="3">
    <source>
        <dbReference type="Proteomes" id="UP000598146"/>
    </source>
</evidence>
<proteinExistence type="predicted"/>
<accession>A0A931CFB8</accession>
<keyword evidence="3" id="KW-1185">Reference proteome</keyword>
<comment type="caution">
    <text evidence="2">The sequence shown here is derived from an EMBL/GenBank/DDBJ whole genome shotgun (WGS) entry which is preliminary data.</text>
</comment>
<dbReference type="SUPFAM" id="SSF52096">
    <property type="entry name" value="ClpP/crotonase"/>
    <property type="match status" value="1"/>
</dbReference>
<dbReference type="GO" id="GO:0004165">
    <property type="term" value="F:delta(3)-delta(2)-enoyl-CoA isomerase activity"/>
    <property type="evidence" value="ECO:0007669"/>
    <property type="project" value="TreeGrafter"/>
</dbReference>